<dbReference type="GO" id="GO:0005886">
    <property type="term" value="C:plasma membrane"/>
    <property type="evidence" value="ECO:0007669"/>
    <property type="project" value="TreeGrafter"/>
</dbReference>
<dbReference type="Gene3D" id="1.10.3210.10">
    <property type="entry name" value="Hypothetical protein af1432"/>
    <property type="match status" value="1"/>
</dbReference>
<dbReference type="EMBL" id="LANP01000010">
    <property type="protein sequence ID" value="KJV56379.1"/>
    <property type="molecule type" value="Genomic_DNA"/>
</dbReference>
<sequence length="134" mass="15613">MFNVRFNAKIDLDNVEKAIFFAKEYHGQQMRDTGEPYYTHPLEVACMVADYSFETDTIITAILHDTIEDTSLTQEDIAEAFSIKIAEQVSDLTRISDNKKISSRQMIKTLRLQNKKDLLLIKLCDRYIILKLYQ</sequence>
<reference evidence="1 2" key="1">
    <citation type="submission" date="2015-02" db="EMBL/GenBank/DDBJ databases">
        <title>Genome Sequencing of Rickettsiales.</title>
        <authorList>
            <person name="Daugherty S.C."/>
            <person name="Su Q."/>
            <person name="Abolude K."/>
            <person name="Beier-Sexton M."/>
            <person name="Carlyon J.A."/>
            <person name="Carter R."/>
            <person name="Day N.P."/>
            <person name="Dumler S.J."/>
            <person name="Dyachenko V."/>
            <person name="Godinez A."/>
            <person name="Kurtti T.J."/>
            <person name="Lichay M."/>
            <person name="Mullins K.E."/>
            <person name="Ott S."/>
            <person name="Pappas-Brown V."/>
            <person name="Paris D.H."/>
            <person name="Patel P."/>
            <person name="Richards A.L."/>
            <person name="Sadzewicz L."/>
            <person name="Sears K."/>
            <person name="Seidman D."/>
            <person name="Sengamalay N."/>
            <person name="Stenos J."/>
            <person name="Tallon L.J."/>
            <person name="Vincent G."/>
            <person name="Fraser C.M."/>
            <person name="Munderloh U."/>
            <person name="Dunning-Hotopp J.C."/>
        </authorList>
    </citation>
    <scope>NUCLEOTIDE SEQUENCE [LARGE SCALE GENOMIC DNA]</scope>
    <source>
        <strain evidence="1 2">Fuller</strain>
    </source>
</reference>
<dbReference type="Pfam" id="PF13328">
    <property type="entry name" value="HD_4"/>
    <property type="match status" value="1"/>
</dbReference>
<gene>
    <name evidence="1" type="ORF">OCHUTO_0510</name>
</gene>
<keyword evidence="2" id="KW-1185">Reference proteome</keyword>
<protein>
    <submittedName>
        <fullName evidence="1">HD domain protein</fullName>
    </submittedName>
</protein>
<accession>A0A0F3MP55</accession>
<proteinExistence type="predicted"/>
<dbReference type="Proteomes" id="UP000033616">
    <property type="component" value="Unassembled WGS sequence"/>
</dbReference>
<dbReference type="SUPFAM" id="SSF109604">
    <property type="entry name" value="HD-domain/PDEase-like"/>
    <property type="match status" value="1"/>
</dbReference>
<dbReference type="RefSeq" id="WP_370664239.1">
    <property type="nucleotide sequence ID" value="NZ_LANP01000010.1"/>
</dbReference>
<evidence type="ECO:0000313" key="2">
    <source>
        <dbReference type="Proteomes" id="UP000033616"/>
    </source>
</evidence>
<dbReference type="PANTHER" id="PTHR21262">
    <property type="entry name" value="GUANOSINE-3',5'-BIS DIPHOSPHATE 3'-PYROPHOSPHOHYDROLASE"/>
    <property type="match status" value="1"/>
</dbReference>
<dbReference type="AlphaFoldDB" id="A0A0F3MP55"/>
<dbReference type="PANTHER" id="PTHR21262:SF31">
    <property type="entry name" value="GTP PYROPHOSPHOKINASE"/>
    <property type="match status" value="1"/>
</dbReference>
<dbReference type="PATRIC" id="fig|1359168.3.peg.1282"/>
<name>A0A0F3MP55_9RICK</name>
<evidence type="ECO:0000313" key="1">
    <source>
        <dbReference type="EMBL" id="KJV56379.1"/>
    </source>
</evidence>
<organism evidence="1 2">
    <name type="scientific">Orientia chuto str. Dubai</name>
    <dbReference type="NCBI Taxonomy" id="1359168"/>
    <lineage>
        <taxon>Bacteria</taxon>
        <taxon>Pseudomonadati</taxon>
        <taxon>Pseudomonadota</taxon>
        <taxon>Alphaproteobacteria</taxon>
        <taxon>Rickettsiales</taxon>
        <taxon>Rickettsiaceae</taxon>
        <taxon>Rickettsieae</taxon>
        <taxon>Orientia</taxon>
    </lineage>
</organism>
<comment type="caution">
    <text evidence="1">The sequence shown here is derived from an EMBL/GenBank/DDBJ whole genome shotgun (WGS) entry which is preliminary data.</text>
</comment>
<dbReference type="STRING" id="1359168.OCHUTO_0510"/>